<dbReference type="GO" id="GO:0005975">
    <property type="term" value="P:carbohydrate metabolic process"/>
    <property type="evidence" value="ECO:0007669"/>
    <property type="project" value="InterPro"/>
</dbReference>
<evidence type="ECO:0000256" key="2">
    <source>
        <dbReference type="ARBA" id="ARBA00022618"/>
    </source>
</evidence>
<dbReference type="GO" id="GO:0051991">
    <property type="term" value="F:UDP-N-acetyl-D-glucosamine:N-acetylmuramoyl-L-alanyl-D-glutamyl-meso-2,6-diaminopimelyl-D-alanyl-D-alanine-diphosphoundecaprenol 4-beta-N-acetylglucosaminlytransferase activity"/>
    <property type="evidence" value="ECO:0007669"/>
    <property type="project" value="RHEA"/>
</dbReference>
<comment type="caution">
    <text evidence="14">The sequence shown here is derived from an EMBL/GenBank/DDBJ whole genome shotgun (WGS) entry which is preliminary data.</text>
</comment>
<feature type="binding site" evidence="10">
    <location>
        <begin position="12"/>
        <end position="14"/>
    </location>
    <ligand>
        <name>UDP-N-acetyl-alpha-D-glucosamine</name>
        <dbReference type="ChEBI" id="CHEBI:57705"/>
    </ligand>
</feature>
<dbReference type="PANTHER" id="PTHR21015:SF27">
    <property type="entry name" value="UDP-N-ACETYLGLUCOSAMINE--N-ACETYLMURAMYL-(PENTAPEPTIDE) PYROPHOSPHORYL-UNDECAPRENOL N-ACETYLGLUCOSAMINE TRANSFERASE"/>
    <property type="match status" value="1"/>
</dbReference>
<comment type="caution">
    <text evidence="10">Lacks conserved residue(s) required for the propagation of feature annotation.</text>
</comment>
<feature type="binding site" evidence="10">
    <location>
        <position position="166"/>
    </location>
    <ligand>
        <name>UDP-N-acetyl-alpha-D-glucosamine</name>
        <dbReference type="ChEBI" id="CHEBI:57705"/>
    </ligand>
</feature>
<comment type="catalytic activity">
    <reaction evidence="10">
        <text>di-trans,octa-cis-undecaprenyl diphospho-N-acetyl-alpha-D-muramoyl-L-alanyl-D-glutamyl-meso-2,6-diaminopimeloyl-D-alanyl-D-alanine + UDP-N-acetyl-alpha-D-glucosamine = di-trans,octa-cis-undecaprenyl diphospho-[N-acetyl-alpha-D-glucosaminyl-(1-&gt;4)]-N-acetyl-alpha-D-muramoyl-L-alanyl-D-glutamyl-meso-2,6-diaminopimeloyl-D-alanyl-D-alanine + UDP + H(+)</text>
        <dbReference type="Rhea" id="RHEA:31227"/>
        <dbReference type="ChEBI" id="CHEBI:15378"/>
        <dbReference type="ChEBI" id="CHEBI:57705"/>
        <dbReference type="ChEBI" id="CHEBI:58223"/>
        <dbReference type="ChEBI" id="CHEBI:61387"/>
        <dbReference type="ChEBI" id="CHEBI:61388"/>
        <dbReference type="EC" id="2.4.1.227"/>
    </reaction>
</comment>
<dbReference type="PANTHER" id="PTHR21015">
    <property type="entry name" value="UDP-N-ACETYLGLUCOSAMINE--N-ACETYLMURAMYL-(PENTAPEPTIDE) PYROPHOSPHORYL-UNDECAPRENOL N-ACETYLGLUCOSAMINE TRANSFERASE 1"/>
    <property type="match status" value="1"/>
</dbReference>
<dbReference type="Gene3D" id="3.40.50.2000">
    <property type="entry name" value="Glycogen Phosphorylase B"/>
    <property type="match status" value="2"/>
</dbReference>
<dbReference type="GO" id="GO:0050511">
    <property type="term" value="F:undecaprenyldiphospho-muramoylpentapeptide beta-N-acetylglucosaminyltransferase activity"/>
    <property type="evidence" value="ECO:0007669"/>
    <property type="project" value="UniProtKB-UniRule"/>
</dbReference>
<evidence type="ECO:0000256" key="6">
    <source>
        <dbReference type="ARBA" id="ARBA00022984"/>
    </source>
</evidence>
<keyword evidence="8 10" id="KW-0131">Cell cycle</keyword>
<keyword evidence="11" id="KW-0812">Transmembrane</keyword>
<evidence type="ECO:0000313" key="14">
    <source>
        <dbReference type="EMBL" id="KKU90037.1"/>
    </source>
</evidence>
<keyword evidence="11" id="KW-1133">Transmembrane helix</keyword>
<comment type="function">
    <text evidence="10">Cell wall formation. Catalyzes the transfer of a GlcNAc subunit on undecaprenyl-pyrophosphoryl-MurNAc-pentapeptide (lipid intermediate I) to form undecaprenyl-pyrophosphoryl-MurNAc-(pentapeptide)GlcNAc (lipid intermediate II).</text>
</comment>
<dbReference type="PATRIC" id="fig|1619022.3.peg.69"/>
<evidence type="ECO:0000256" key="7">
    <source>
        <dbReference type="ARBA" id="ARBA00023136"/>
    </source>
</evidence>
<keyword evidence="4 10" id="KW-0808">Transferase</keyword>
<keyword evidence="6 10" id="KW-0573">Peptidoglycan synthesis</keyword>
<keyword evidence="3 10" id="KW-0328">Glycosyltransferase</keyword>
<dbReference type="EMBL" id="LCPC01000002">
    <property type="protein sequence ID" value="KKU90037.1"/>
    <property type="molecule type" value="Genomic_DNA"/>
</dbReference>
<gene>
    <name evidence="10" type="primary">murG</name>
    <name evidence="14" type="ORF">UY20_C0002G0017</name>
</gene>
<dbReference type="HAMAP" id="MF_00033">
    <property type="entry name" value="MurG"/>
    <property type="match status" value="1"/>
</dbReference>
<dbReference type="UniPathway" id="UPA00219"/>
<keyword evidence="1 10" id="KW-1003">Cell membrane</keyword>
<feature type="transmembrane region" description="Helical" evidence="11">
    <location>
        <begin position="73"/>
        <end position="93"/>
    </location>
</feature>
<dbReference type="EC" id="2.4.1.227" evidence="10"/>
<evidence type="ECO:0000256" key="11">
    <source>
        <dbReference type="SAM" id="Phobius"/>
    </source>
</evidence>
<dbReference type="GO" id="GO:0005886">
    <property type="term" value="C:plasma membrane"/>
    <property type="evidence" value="ECO:0007669"/>
    <property type="project" value="UniProtKB-SubCell"/>
</dbReference>
<name>A0A0G1U7E1_9BACT</name>
<feature type="binding site" evidence="10">
    <location>
        <position position="196"/>
    </location>
    <ligand>
        <name>UDP-N-acetyl-alpha-D-glucosamine</name>
        <dbReference type="ChEBI" id="CHEBI:57705"/>
    </ligand>
</feature>
<dbReference type="InterPro" id="IPR006009">
    <property type="entry name" value="GlcNAc_MurG"/>
</dbReference>
<keyword evidence="9 10" id="KW-0961">Cell wall biogenesis/degradation</keyword>
<evidence type="ECO:0000256" key="4">
    <source>
        <dbReference type="ARBA" id="ARBA00022679"/>
    </source>
</evidence>
<evidence type="ECO:0000256" key="9">
    <source>
        <dbReference type="ARBA" id="ARBA00023316"/>
    </source>
</evidence>
<dbReference type="GO" id="GO:0051301">
    <property type="term" value="P:cell division"/>
    <property type="evidence" value="ECO:0007669"/>
    <property type="project" value="UniProtKB-KW"/>
</dbReference>
<dbReference type="InterPro" id="IPR007235">
    <property type="entry name" value="Glyco_trans_28_C"/>
</dbReference>
<evidence type="ECO:0000256" key="5">
    <source>
        <dbReference type="ARBA" id="ARBA00022960"/>
    </source>
</evidence>
<dbReference type="CDD" id="cd03785">
    <property type="entry name" value="GT28_MurG"/>
    <property type="match status" value="1"/>
</dbReference>
<keyword evidence="5 10" id="KW-0133">Cell shape</keyword>
<evidence type="ECO:0000313" key="15">
    <source>
        <dbReference type="Proteomes" id="UP000034403"/>
    </source>
</evidence>
<dbReference type="Pfam" id="PF04101">
    <property type="entry name" value="Glyco_tran_28_C"/>
    <property type="match status" value="1"/>
</dbReference>
<dbReference type="GO" id="GO:0008360">
    <property type="term" value="P:regulation of cell shape"/>
    <property type="evidence" value="ECO:0007669"/>
    <property type="project" value="UniProtKB-KW"/>
</dbReference>
<comment type="pathway">
    <text evidence="10">Cell wall biogenesis; peptidoglycan biosynthesis.</text>
</comment>
<evidence type="ECO:0000256" key="8">
    <source>
        <dbReference type="ARBA" id="ARBA00023306"/>
    </source>
</evidence>
<accession>A0A0G1U7E1</accession>
<feature type="domain" description="Glycosyltransferase family 28 N-terminal" evidence="12">
    <location>
        <begin position="5"/>
        <end position="143"/>
    </location>
</feature>
<feature type="binding site" evidence="10">
    <location>
        <position position="302"/>
    </location>
    <ligand>
        <name>UDP-N-acetyl-alpha-D-glucosamine</name>
        <dbReference type="ChEBI" id="CHEBI:57705"/>
    </ligand>
</feature>
<proteinExistence type="inferred from homology"/>
<dbReference type="AlphaFoldDB" id="A0A0G1U7E1"/>
<feature type="domain" description="Glycosyl transferase family 28 C-terminal" evidence="13">
    <location>
        <begin position="189"/>
        <end position="355"/>
    </location>
</feature>
<protein>
    <recommendedName>
        <fullName evidence="10">UDP-N-acetylglucosamine--N-acetylmuramyl-(pentapeptide) pyrophosphoryl-undecaprenol N-acetylglucosamine transferase</fullName>
        <ecNumber evidence="10">2.4.1.227</ecNumber>
    </recommendedName>
    <alternativeName>
        <fullName evidence="10">Undecaprenyl-PP-MurNAc-pentapeptide-UDPGlcNAc GlcNAc transferase</fullName>
    </alternativeName>
</protein>
<sequence length="365" mass="39793">MSKHILLVGGGSGGHVFPLIAVAEALKTADSSTRIMMLGDGPFLAEACAAAGLKYKRIHSGKLRRYFDLRNLLVPFQSFIGLLQSLWILFWFMPDAVLTKGGAVAVMPALAARLYAIRVYTHESDAVPGLANRVIGKFAKLIFVSFESTAKYFKEGRAVLSGLPIRPGILSGSKEEALQKFNLRGDRKTILVAGGSQGAKRINDLILDSLISFVKTYQIIHQCGQGQLPEVKKTVERYGESPEIQANYRLFPFFDSGEMALAYAAADVVISRGGASNLFEISALGKPAIIIPLSLAASRGDQIDNAKEFQTYGGIMMEEENITPALVLNQLQELLEPDRYREVSLKIKSFAKLDAASHISQILLS</sequence>
<dbReference type="SUPFAM" id="SSF53756">
    <property type="entry name" value="UDP-Glycosyltransferase/glycogen phosphorylase"/>
    <property type="match status" value="1"/>
</dbReference>
<evidence type="ECO:0000256" key="3">
    <source>
        <dbReference type="ARBA" id="ARBA00022676"/>
    </source>
</evidence>
<dbReference type="Proteomes" id="UP000034403">
    <property type="component" value="Unassembled WGS sequence"/>
</dbReference>
<keyword evidence="2 10" id="KW-0132">Cell division</keyword>
<organism evidence="14 15">
    <name type="scientific">Candidatus Yanofskybacteria bacterium GW2011_GWA1_48_10</name>
    <dbReference type="NCBI Taxonomy" id="1619022"/>
    <lineage>
        <taxon>Bacteria</taxon>
        <taxon>Candidatus Yanofskyibacteriota</taxon>
    </lineage>
</organism>
<comment type="similarity">
    <text evidence="10">Belongs to the glycosyltransferase 28 family. MurG subfamily.</text>
</comment>
<evidence type="ECO:0000256" key="10">
    <source>
        <dbReference type="HAMAP-Rule" id="MF_00033"/>
    </source>
</evidence>
<dbReference type="GO" id="GO:0071555">
    <property type="term" value="P:cell wall organization"/>
    <property type="evidence" value="ECO:0007669"/>
    <property type="project" value="UniProtKB-KW"/>
</dbReference>
<keyword evidence="7 10" id="KW-0472">Membrane</keyword>
<evidence type="ECO:0000259" key="13">
    <source>
        <dbReference type="Pfam" id="PF04101"/>
    </source>
</evidence>
<evidence type="ECO:0000256" key="1">
    <source>
        <dbReference type="ARBA" id="ARBA00022475"/>
    </source>
</evidence>
<dbReference type="Pfam" id="PF03033">
    <property type="entry name" value="Glyco_transf_28"/>
    <property type="match status" value="1"/>
</dbReference>
<evidence type="ECO:0000259" key="12">
    <source>
        <dbReference type="Pfam" id="PF03033"/>
    </source>
</evidence>
<reference evidence="14 15" key="1">
    <citation type="journal article" date="2015" name="Nature">
        <title>rRNA introns, odd ribosomes, and small enigmatic genomes across a large radiation of phyla.</title>
        <authorList>
            <person name="Brown C.T."/>
            <person name="Hug L.A."/>
            <person name="Thomas B.C."/>
            <person name="Sharon I."/>
            <person name="Castelle C.J."/>
            <person name="Singh A."/>
            <person name="Wilkins M.J."/>
            <person name="Williams K.H."/>
            <person name="Banfield J.F."/>
        </authorList>
    </citation>
    <scope>NUCLEOTIDE SEQUENCE [LARGE SCALE GENOMIC DNA]</scope>
</reference>
<comment type="subcellular location">
    <subcellularLocation>
        <location evidence="10">Cell membrane</location>
        <topology evidence="10">Peripheral membrane protein</topology>
        <orientation evidence="10">Cytoplasmic side</orientation>
    </subcellularLocation>
</comment>
<dbReference type="GO" id="GO:0009252">
    <property type="term" value="P:peptidoglycan biosynthetic process"/>
    <property type="evidence" value="ECO:0007669"/>
    <property type="project" value="UniProtKB-UniRule"/>
</dbReference>
<dbReference type="InterPro" id="IPR004276">
    <property type="entry name" value="GlycoTrans_28_N"/>
</dbReference>